<feature type="compositionally biased region" description="Low complexity" evidence="3">
    <location>
        <begin position="342"/>
        <end position="351"/>
    </location>
</feature>
<keyword evidence="2" id="KW-0067">ATP-binding</keyword>
<dbReference type="Gene3D" id="1.10.510.10">
    <property type="entry name" value="Transferase(Phosphotransferase) domain 1"/>
    <property type="match status" value="1"/>
</dbReference>
<evidence type="ECO:0000313" key="6">
    <source>
        <dbReference type="WBParaSite" id="PDA_v2.g1835.t1"/>
    </source>
</evidence>
<dbReference type="WBParaSite" id="PDA_v2.g1835.t1">
    <property type="protein sequence ID" value="PDA_v2.g1835.t1"/>
    <property type="gene ID" value="PDA_v2.g1835"/>
</dbReference>
<dbReference type="Pfam" id="PF00786">
    <property type="entry name" value="PBD"/>
    <property type="match status" value="1"/>
</dbReference>
<name>A0A914PIZ4_9BILA</name>
<dbReference type="InterPro" id="IPR050198">
    <property type="entry name" value="Non-receptor_tyrosine_kinases"/>
</dbReference>
<feature type="domain" description="CRIB" evidence="4">
    <location>
        <begin position="167"/>
        <end position="181"/>
    </location>
</feature>
<sequence length="600" mass="65995">MFSYGMNPWTGYTGAQILSAIDLEGQRLDCPEACPIEFYNIMQKCWAHNPEDRPNFDQLVSCLPDLMPQLLITVSEHHSQDKSLLNFNRNEVIILLNRCPSGVINSEYWLGAMRNGTIGLFKPAETVAYLGAESPAPATVNFRAPIIKKKDVKVSKAMPAEKKKLLISEPQGDVRHTCHVGIDGTSFGILEGDKNLLSKALPPPFPTSAISNGDAKVPPRPAPRRIPTLPNAAPASPVSPGTPVRHISSEKNIFPHSASGEKSPPILFPRNRTMSPVPAPALPPKPAATRSSALVIENKMISPASTLNRRTVAGDIASEFRDRKEQLLNLSGGEYSFPSGNTTTTSSSTISSHPESVLDQVLFDLQADITNFSMISSKTSDSMDFSDTRPLLNGSKGYNSSTKILENSDGILADMNDKEYEAIKKRANHDLAKAAKELEKQRTLDRKASKASLLKKELSEERKQQQQPIHGQFSSKTEPKSYNHQDSEWSPEAQEAYKLLVQCGNRLKSTSPLPEKRSSSSSRSSTSTELTIIAGTQYSRASAPPLEEESSTTLERNNYENNGMARKAPPPSVLPKPKMRYPIEARRIGDYENQSEILKF</sequence>
<dbReference type="InterPro" id="IPR036028">
    <property type="entry name" value="SH3-like_dom_sf"/>
</dbReference>
<evidence type="ECO:0000256" key="3">
    <source>
        <dbReference type="SAM" id="MobiDB-lite"/>
    </source>
</evidence>
<evidence type="ECO:0000256" key="2">
    <source>
        <dbReference type="ARBA" id="ARBA00022840"/>
    </source>
</evidence>
<proteinExistence type="predicted"/>
<feature type="compositionally biased region" description="Polar residues" evidence="3">
    <location>
        <begin position="551"/>
        <end position="561"/>
    </location>
</feature>
<accession>A0A914PIZ4</accession>
<reference evidence="6" key="1">
    <citation type="submission" date="2022-11" db="UniProtKB">
        <authorList>
            <consortium name="WormBaseParasite"/>
        </authorList>
    </citation>
    <scope>IDENTIFICATION</scope>
</reference>
<dbReference type="InterPro" id="IPR000095">
    <property type="entry name" value="CRIB_dom"/>
</dbReference>
<dbReference type="GO" id="GO:0005524">
    <property type="term" value="F:ATP binding"/>
    <property type="evidence" value="ECO:0007669"/>
    <property type="project" value="UniProtKB-KW"/>
</dbReference>
<dbReference type="SUPFAM" id="SSF50044">
    <property type="entry name" value="SH3-domain"/>
    <property type="match status" value="1"/>
</dbReference>
<feature type="compositionally biased region" description="Low complexity" evidence="3">
    <location>
        <begin position="509"/>
        <end position="531"/>
    </location>
</feature>
<dbReference type="PANTHER" id="PTHR24418">
    <property type="entry name" value="TYROSINE-PROTEIN KINASE"/>
    <property type="match status" value="1"/>
</dbReference>
<keyword evidence="1" id="KW-0547">Nucleotide-binding</keyword>
<feature type="region of interest" description="Disordered" evidence="3">
    <location>
        <begin position="331"/>
        <end position="351"/>
    </location>
</feature>
<dbReference type="PROSITE" id="PS50108">
    <property type="entry name" value="CRIB"/>
    <property type="match status" value="1"/>
</dbReference>
<feature type="region of interest" description="Disordered" evidence="3">
    <location>
        <begin position="438"/>
        <end position="491"/>
    </location>
</feature>
<feature type="compositionally biased region" description="Polar residues" evidence="3">
    <location>
        <begin position="467"/>
        <end position="476"/>
    </location>
</feature>
<evidence type="ECO:0000256" key="1">
    <source>
        <dbReference type="ARBA" id="ARBA00022741"/>
    </source>
</evidence>
<dbReference type="GO" id="GO:0004672">
    <property type="term" value="F:protein kinase activity"/>
    <property type="evidence" value="ECO:0007669"/>
    <property type="project" value="InterPro"/>
</dbReference>
<dbReference type="SMART" id="SM00285">
    <property type="entry name" value="PBD"/>
    <property type="match status" value="1"/>
</dbReference>
<dbReference type="SUPFAM" id="SSF56112">
    <property type="entry name" value="Protein kinase-like (PK-like)"/>
    <property type="match status" value="1"/>
</dbReference>
<feature type="region of interest" description="Disordered" evidence="3">
    <location>
        <begin position="508"/>
        <end position="579"/>
    </location>
</feature>
<evidence type="ECO:0000259" key="4">
    <source>
        <dbReference type="PROSITE" id="PS50108"/>
    </source>
</evidence>
<evidence type="ECO:0000313" key="5">
    <source>
        <dbReference type="Proteomes" id="UP000887578"/>
    </source>
</evidence>
<feature type="compositionally biased region" description="Basic and acidic residues" evidence="3">
    <location>
        <begin position="477"/>
        <end position="487"/>
    </location>
</feature>
<dbReference type="InterPro" id="IPR001245">
    <property type="entry name" value="Ser-Thr/Tyr_kinase_cat_dom"/>
</dbReference>
<protein>
    <submittedName>
        <fullName evidence="6">CRIB domain-containing protein</fullName>
    </submittedName>
</protein>
<organism evidence="5 6">
    <name type="scientific">Panagrolaimus davidi</name>
    <dbReference type="NCBI Taxonomy" id="227884"/>
    <lineage>
        <taxon>Eukaryota</taxon>
        <taxon>Metazoa</taxon>
        <taxon>Ecdysozoa</taxon>
        <taxon>Nematoda</taxon>
        <taxon>Chromadorea</taxon>
        <taxon>Rhabditida</taxon>
        <taxon>Tylenchina</taxon>
        <taxon>Panagrolaimomorpha</taxon>
        <taxon>Panagrolaimoidea</taxon>
        <taxon>Panagrolaimidae</taxon>
        <taxon>Panagrolaimus</taxon>
    </lineage>
</organism>
<dbReference type="Pfam" id="PF07714">
    <property type="entry name" value="PK_Tyr_Ser-Thr"/>
    <property type="match status" value="1"/>
</dbReference>
<feature type="compositionally biased region" description="Basic and acidic residues" evidence="3">
    <location>
        <begin position="438"/>
        <end position="464"/>
    </location>
</feature>
<keyword evidence="5" id="KW-1185">Reference proteome</keyword>
<dbReference type="InterPro" id="IPR011009">
    <property type="entry name" value="Kinase-like_dom_sf"/>
</dbReference>
<dbReference type="Proteomes" id="UP000887578">
    <property type="component" value="Unplaced"/>
</dbReference>
<dbReference type="AlphaFoldDB" id="A0A914PIZ4"/>